<dbReference type="InterPro" id="IPR013786">
    <property type="entry name" value="AcylCoA_DH/ox_N"/>
</dbReference>
<keyword evidence="4 6" id="KW-0274">FAD</keyword>
<evidence type="ECO:0000313" key="11">
    <source>
        <dbReference type="Proteomes" id="UP000238954"/>
    </source>
</evidence>
<evidence type="ECO:0000256" key="1">
    <source>
        <dbReference type="ARBA" id="ARBA00001974"/>
    </source>
</evidence>
<dbReference type="Pfam" id="PF00441">
    <property type="entry name" value="Acyl-CoA_dh_1"/>
    <property type="match status" value="1"/>
</dbReference>
<evidence type="ECO:0000313" key="10">
    <source>
        <dbReference type="EMBL" id="PQM29485.1"/>
    </source>
</evidence>
<dbReference type="InterPro" id="IPR009100">
    <property type="entry name" value="AcylCoA_DH/oxidase_NM_dom_sf"/>
</dbReference>
<dbReference type="InterPro" id="IPR009075">
    <property type="entry name" value="AcylCo_DH/oxidase_C"/>
</dbReference>
<dbReference type="InterPro" id="IPR046373">
    <property type="entry name" value="Acyl-CoA_Oxase/DH_mid-dom_sf"/>
</dbReference>
<organism evidence="10 11">
    <name type="scientific">Sphingopyxis lindanitolerans</name>
    <dbReference type="NCBI Taxonomy" id="2054227"/>
    <lineage>
        <taxon>Bacteria</taxon>
        <taxon>Pseudomonadati</taxon>
        <taxon>Pseudomonadota</taxon>
        <taxon>Alphaproteobacteria</taxon>
        <taxon>Sphingomonadales</taxon>
        <taxon>Sphingomonadaceae</taxon>
        <taxon>Sphingopyxis</taxon>
    </lineage>
</organism>
<comment type="cofactor">
    <cofactor evidence="1 6">
        <name>FAD</name>
        <dbReference type="ChEBI" id="CHEBI:57692"/>
    </cofactor>
</comment>
<dbReference type="PANTHER" id="PTHR43292:SF4">
    <property type="entry name" value="ACYL-COA DEHYDROGENASE FADE34"/>
    <property type="match status" value="1"/>
</dbReference>
<dbReference type="GO" id="GO:0050660">
    <property type="term" value="F:flavin adenine dinucleotide binding"/>
    <property type="evidence" value="ECO:0007669"/>
    <property type="project" value="InterPro"/>
</dbReference>
<proteinExistence type="inferred from homology"/>
<keyword evidence="3 6" id="KW-0285">Flavoprotein</keyword>
<dbReference type="FunFam" id="2.40.110.10:FF:000011">
    <property type="entry name" value="Acyl-CoA dehydrogenase FadE34"/>
    <property type="match status" value="1"/>
</dbReference>
<dbReference type="Gene3D" id="2.40.110.10">
    <property type="entry name" value="Butyryl-CoA Dehydrogenase, subunit A, domain 2"/>
    <property type="match status" value="1"/>
</dbReference>
<dbReference type="AlphaFoldDB" id="A0A2S8BAP0"/>
<dbReference type="EMBL" id="PHFW01000001">
    <property type="protein sequence ID" value="PQM29485.1"/>
    <property type="molecule type" value="Genomic_DNA"/>
</dbReference>
<dbReference type="OrthoDB" id="9780544at2"/>
<dbReference type="InterPro" id="IPR037069">
    <property type="entry name" value="AcylCoA_DH/ox_N_sf"/>
</dbReference>
<evidence type="ECO:0000256" key="4">
    <source>
        <dbReference type="ARBA" id="ARBA00022827"/>
    </source>
</evidence>
<evidence type="ECO:0000259" key="8">
    <source>
        <dbReference type="Pfam" id="PF02770"/>
    </source>
</evidence>
<dbReference type="Gene3D" id="1.20.140.10">
    <property type="entry name" value="Butyryl-CoA Dehydrogenase, subunit A, domain 3"/>
    <property type="match status" value="1"/>
</dbReference>
<dbReference type="SUPFAM" id="SSF47203">
    <property type="entry name" value="Acyl-CoA dehydrogenase C-terminal domain-like"/>
    <property type="match status" value="1"/>
</dbReference>
<dbReference type="Gene3D" id="1.10.540.10">
    <property type="entry name" value="Acyl-CoA dehydrogenase/oxidase, N-terminal domain"/>
    <property type="match status" value="1"/>
</dbReference>
<feature type="domain" description="Acyl-CoA dehydrogenase/oxidase C-terminal" evidence="7">
    <location>
        <begin position="233"/>
        <end position="384"/>
    </location>
</feature>
<dbReference type="GO" id="GO:0005886">
    <property type="term" value="C:plasma membrane"/>
    <property type="evidence" value="ECO:0007669"/>
    <property type="project" value="TreeGrafter"/>
</dbReference>
<dbReference type="PANTHER" id="PTHR43292">
    <property type="entry name" value="ACYL-COA DEHYDROGENASE"/>
    <property type="match status" value="1"/>
</dbReference>
<dbReference type="Pfam" id="PF02770">
    <property type="entry name" value="Acyl-CoA_dh_M"/>
    <property type="match status" value="1"/>
</dbReference>
<dbReference type="Pfam" id="PF02771">
    <property type="entry name" value="Acyl-CoA_dh_N"/>
    <property type="match status" value="1"/>
</dbReference>
<keyword evidence="5 6" id="KW-0560">Oxidoreductase</keyword>
<accession>A0A2S8BAP0</accession>
<evidence type="ECO:0000259" key="7">
    <source>
        <dbReference type="Pfam" id="PF00441"/>
    </source>
</evidence>
<evidence type="ECO:0000259" key="9">
    <source>
        <dbReference type="Pfam" id="PF02771"/>
    </source>
</evidence>
<dbReference type="SUPFAM" id="SSF56645">
    <property type="entry name" value="Acyl-CoA dehydrogenase NM domain-like"/>
    <property type="match status" value="1"/>
</dbReference>
<dbReference type="InterPro" id="IPR006091">
    <property type="entry name" value="Acyl-CoA_Oxase/DH_mid-dom"/>
</dbReference>
<dbReference type="Proteomes" id="UP000238954">
    <property type="component" value="Chromosome"/>
</dbReference>
<reference evidence="11" key="1">
    <citation type="submission" date="2017-11" db="EMBL/GenBank/DDBJ databases">
        <title>The complete genome sequence of Sphingopyxis pomeranensis sp. nov. strain WS5A3p.</title>
        <authorList>
            <person name="Kaminski M.A."/>
        </authorList>
    </citation>
    <scope>NUCLEOTIDE SEQUENCE [LARGE SCALE GENOMIC DNA]</scope>
    <source>
        <strain evidence="11">WS5A3p</strain>
    </source>
</reference>
<feature type="domain" description="Acyl-CoA oxidase/dehydrogenase middle" evidence="8">
    <location>
        <begin position="127"/>
        <end position="221"/>
    </location>
</feature>
<protein>
    <submittedName>
        <fullName evidence="10">Acyl-CoA dehydrogenase</fullName>
    </submittedName>
</protein>
<dbReference type="InterPro" id="IPR036250">
    <property type="entry name" value="AcylCo_DH-like_C"/>
</dbReference>
<name>A0A2S8BAP0_9SPHN</name>
<evidence type="ECO:0000256" key="3">
    <source>
        <dbReference type="ARBA" id="ARBA00022630"/>
    </source>
</evidence>
<dbReference type="RefSeq" id="WP_105997442.1">
    <property type="nucleotide sequence ID" value="NZ_CM009578.1"/>
</dbReference>
<keyword evidence="11" id="KW-1185">Reference proteome</keyword>
<evidence type="ECO:0000256" key="6">
    <source>
        <dbReference type="RuleBase" id="RU362125"/>
    </source>
</evidence>
<dbReference type="InterPro" id="IPR052161">
    <property type="entry name" value="Mycobact_Acyl-CoA_DH"/>
</dbReference>
<evidence type="ECO:0000256" key="5">
    <source>
        <dbReference type="ARBA" id="ARBA00023002"/>
    </source>
</evidence>
<dbReference type="GO" id="GO:0016627">
    <property type="term" value="F:oxidoreductase activity, acting on the CH-CH group of donors"/>
    <property type="evidence" value="ECO:0007669"/>
    <property type="project" value="InterPro"/>
</dbReference>
<comment type="caution">
    <text evidence="10">The sequence shown here is derived from an EMBL/GenBank/DDBJ whole genome shotgun (WGS) entry which is preliminary data.</text>
</comment>
<gene>
    <name evidence="10" type="ORF">CVO77_00730</name>
</gene>
<feature type="domain" description="Acyl-CoA dehydrogenase/oxidase N-terminal" evidence="9">
    <location>
        <begin position="12"/>
        <end position="124"/>
    </location>
</feature>
<sequence length="390" mass="43383">MIVEHKGDPVVFRAALREWLARVVPADWSRKMLRASSDEFVVFQRWWMEERRKVGMATPHWPAEFGGADLRLAHEIIIADEFARANAPPVTLYIVSLNHIPATLLQWGTQKQKDRYLPGVARGEIWCQGFSEPSAGSDLAALRTRAVRDGDNYIVNGQKIWSSYSMYADYCILLTRTDFQASKHRGISYFILDMRAPGVEVRPIRQANGHARFGEIFLTDVVIPAANLVGAENDGWTVAQSTLAAERGILSFERAERRGYAIAALVAEAAADPQSWWREPALRAEFMQIFAEAQASRRLARALLAEKGGGVPLSKMTAAYMKLTSTSLMQRIGDFLVRAHGISAQVDPTGEGTASEGMREYLQSFGETIAAGSNEIMRNLIAERDLGLPR</sequence>
<evidence type="ECO:0000256" key="2">
    <source>
        <dbReference type="ARBA" id="ARBA00009347"/>
    </source>
</evidence>
<comment type="similarity">
    <text evidence="2 6">Belongs to the acyl-CoA dehydrogenase family.</text>
</comment>